<feature type="domain" description="RING-type" evidence="2">
    <location>
        <begin position="16"/>
        <end position="58"/>
    </location>
</feature>
<dbReference type="InterPro" id="IPR013083">
    <property type="entry name" value="Znf_RING/FYVE/PHD"/>
</dbReference>
<dbReference type="EMBL" id="CAUYUJ010014826">
    <property type="protein sequence ID" value="CAK0846489.1"/>
    <property type="molecule type" value="Genomic_DNA"/>
</dbReference>
<evidence type="ECO:0000259" key="2">
    <source>
        <dbReference type="PROSITE" id="PS50089"/>
    </source>
</evidence>
<proteinExistence type="predicted"/>
<name>A0ABN9TLE7_9DINO</name>
<keyword evidence="1" id="KW-0862">Zinc</keyword>
<protein>
    <recommendedName>
        <fullName evidence="2">RING-type domain-containing protein</fullName>
    </recommendedName>
</protein>
<comment type="caution">
    <text evidence="3">The sequence shown here is derived from an EMBL/GenBank/DDBJ whole genome shotgun (WGS) entry which is preliminary data.</text>
</comment>
<organism evidence="3 4">
    <name type="scientific">Prorocentrum cordatum</name>
    <dbReference type="NCBI Taxonomy" id="2364126"/>
    <lineage>
        <taxon>Eukaryota</taxon>
        <taxon>Sar</taxon>
        <taxon>Alveolata</taxon>
        <taxon>Dinophyceae</taxon>
        <taxon>Prorocentrales</taxon>
        <taxon>Prorocentraceae</taxon>
        <taxon>Prorocentrum</taxon>
    </lineage>
</organism>
<dbReference type="Proteomes" id="UP001189429">
    <property type="component" value="Unassembled WGS sequence"/>
</dbReference>
<keyword evidence="1" id="KW-0863">Zinc-finger</keyword>
<keyword evidence="4" id="KW-1185">Reference proteome</keyword>
<evidence type="ECO:0000313" key="4">
    <source>
        <dbReference type="Proteomes" id="UP001189429"/>
    </source>
</evidence>
<evidence type="ECO:0000313" key="3">
    <source>
        <dbReference type="EMBL" id="CAK0846489.1"/>
    </source>
</evidence>
<reference evidence="3" key="1">
    <citation type="submission" date="2023-10" db="EMBL/GenBank/DDBJ databases">
        <authorList>
            <person name="Chen Y."/>
            <person name="Shah S."/>
            <person name="Dougan E. K."/>
            <person name="Thang M."/>
            <person name="Chan C."/>
        </authorList>
    </citation>
    <scope>NUCLEOTIDE SEQUENCE [LARGE SCALE GENOMIC DNA]</scope>
</reference>
<dbReference type="SUPFAM" id="SSF57850">
    <property type="entry name" value="RING/U-box"/>
    <property type="match status" value="1"/>
</dbReference>
<sequence length="325" mass="35323">MVPPLADQLPDDLFECGLCSELVLEPTVVPCCGNTFCQACLKKWVLRKCRESGVPRCPHAGCEARMPLRLPGVSRMLAAAVEALFPEELERRRLDGAADQDLEEEQQAIPGNFALLDEVAASRDLTTGVGNERKVVVPMSGAGFVVGRSEQEDGRVTVKFEDRMDGAEGCLNVTLGELVRQLPARFGVRLGQRVVAARDLMFGPTLGVRFGVHGTVLGSSQGLGSEDRINIQFDSRADGQSGDVSCLPEEVAPACKLAGGFELADSVVAARDLFSADHRIVLCGTRGRIMRSMNDLRVSVQFERREDNLEHMVNVTPCEIMRCPP</sequence>
<dbReference type="Gene3D" id="3.30.40.10">
    <property type="entry name" value="Zinc/RING finger domain, C3HC4 (zinc finger)"/>
    <property type="match status" value="1"/>
</dbReference>
<dbReference type="InterPro" id="IPR001841">
    <property type="entry name" value="Znf_RING"/>
</dbReference>
<gene>
    <name evidence="3" type="ORF">PCOR1329_LOCUS39967</name>
</gene>
<keyword evidence="1" id="KW-0479">Metal-binding</keyword>
<accession>A0ABN9TLE7</accession>
<dbReference type="PROSITE" id="PS50089">
    <property type="entry name" value="ZF_RING_2"/>
    <property type="match status" value="1"/>
</dbReference>
<evidence type="ECO:0000256" key="1">
    <source>
        <dbReference type="PROSITE-ProRule" id="PRU00175"/>
    </source>
</evidence>